<sequence>MNRIYRLVWNRTLRVLQVASELTRQHGEGGSPGSSRRGDAARPGLKPLVVALLLASPWVSGRVYAACTPANPAAGATVTCSGAANPLAPSYSTAANNLTVNVLPGASTGVLLGLGGTAMRLTGNNTTLNNSGTIDPSLLGLLSLLSSGTVVGNSAASTVNIVNASTGVMNGTSGLLGVSINGLTGMALAAQNGTGGTTNIRNDGAIGGAALLGVTLVPSDIPVVAAYGGGQVNFVNTGTINGRIGFEASGTPGAGNTFANAGTINGGVSMGIDSTNTFTAVSGSSVNLAGGIGLSLDVLGLVGVTLGFAPTGVVDGGAGGSNTLVLQNVLPSSGTGSGTGGVVTTLSSGTYINFQHLLVNSGTWNLQGPLVSGDATLNGGLVNFNNGGVFGSGAVSANGGAIGASAAGITLANDFTLGTGGLITTGSGSFVLSGTLSGTGGLTKLGAGTLTLTGPNSYTGVTAIDAGVLALGAGSSIAASSGVALASGGALDLSAAGNQTLGLLSGAAGSVNLGANTLMLNGSGSGTFGGVLSGSGALVMDGTGTQTLTGANLYSGGTTIQSGTLAVGAGGSLASGTPVTVNGGTFDLSAAGDQTIAQLEGTGGQVQLGGGSTLTLAGGSYAGNIAGSGGLVKTGTGTLSLDGNNSYSGPTQVVSGGMLIGSDAAHSSAGVQSDITVASTGSLGGFGHVDGNVDVLAGGHLAPGAPAGVFTVNGNLIMEQGSQLDAQFGAPGPDFNTPGVGHSTQVNGDLTLNGAMVNPVDAGGFGPGLYNLFNYTGSLTQAGGGITAPTGYAIQNLVGTKKINLVNALGIDLNIWNANGLAGPTQMGGGSGVWSQANANWTDATGSLTALRSPADAFVIFGGAAGVVTVDDAGGAQPVTTQGIQFANDGYRLDGDALGLVAPSAGAYSELRVGDGSAASTGWTATIDNVLTGNGIQKTGAGTLVLNGTNTYTGGTQLAEGTLSLSSDANLGDPGNAIDFEGGILQVSGTAYNGTPRAIVFGPAGGGFDIADAANTFTVTQPLAGTGALTKLGDGTLVLTGTNTYSGGTTVNDGTLILGAGGSLAAGSGVTVNGNGVLDVSAAGSQTFGTLDGDGQVQLGGATLAVGAGTYGGTIVGGGGVDKTGSGTLTLNGIDTYSGPTQVLGGTLLVGDATHATASVQSDIIVASTGVLGGFGSVNGNVDVQAGGHLAPGNPTGSFNVNGNLLAEQGSQFDFWFGTPGPDSTTPGQGHNVQVNGDLTLDGATLVPYDAGGFGPGLYNLFNYTGSLTQANGGIIPPSSGYTIQYLTGSKQVNLVASAGMALNFWNANGLASSTQLGGGSGTWAQANANWANADGSATGVRVPANAFAIFAGAPGTVTVDDAGGALPVTTLGIQFASDGYLLDGDTLTLDGSTQHPLSEIRVGDGSAASAGWVATIDSTLSGAGIDKTGLGTLVLNGANTYTQSTQISQGTLSVSSDASLGAPTAGIDIEGGTLQVTGTAFSGTTRAITLGATGGGLDIADAGNTFTLSQALSGSGGVTKLGAGTLVLTGANTYGGGTIVNAGTLAGNSTSLRGAIADNGVLVFDQATDGIFQGNVTGAGQLIKTGQGALTLNDLNAFTGATSVEQGTLQVGDTSTSAATLGGDVAVGSGGTLTGQGTIDGSLINDGVLHPGGTGAVGVLNVNDNYTQGVDGTFAVTLAANGAGSQLMVNGSATLAGSALLFLPSAGWQPGTGYRILTATGGVSGEFGSVASNFAFVTPTLSYDATSVSVLLARNANTFPSVAETANGRAVAEATEALGPGNPLFDLVVVLDRTTAAAAFQQLQADIHASTRTALLDSDRYVREAINAHLAGTSSRAGTHEAADRDGGSVWTSAWGHWGRYDSDGNASELSANGSGIVVGTDTSVGSDARVGGLLGRGQGTARSTTPAVSAHHVDNYAGLYADMRSDAFHLQAAAIYGWQKVRTRRSIAFADFRSTTSARYDANTAQAYVDGSYEIGMGRSTLAPFVNIAYDRLTTDAIKERDSIAAFEVKGQSSSVTVGTLGARGSLQLGDRGDIRATFSLGWQHAWGDVTPVETMRFAAGGPSFNIGGVPVARNAAAVNGGISFAVAPGVAIDATYSGQFAGDVKDQAARVALAWAF</sequence>
<evidence type="ECO:0000259" key="3">
    <source>
        <dbReference type="PROSITE" id="PS51208"/>
    </source>
</evidence>
<dbReference type="Pfam" id="PF03797">
    <property type="entry name" value="Autotransporter"/>
    <property type="match status" value="1"/>
</dbReference>
<accession>A0A7X5QSJ7</accession>
<dbReference type="Proteomes" id="UP000518878">
    <property type="component" value="Unassembled WGS sequence"/>
</dbReference>
<dbReference type="Gene3D" id="2.160.20.20">
    <property type="match status" value="2"/>
</dbReference>
<dbReference type="InterPro" id="IPR012332">
    <property type="entry name" value="Autotransporter_pectin_lyase_C"/>
</dbReference>
<protein>
    <submittedName>
        <fullName evidence="4">Autotransporter outer membrane beta-barrel domain-containing protein</fullName>
    </submittedName>
</protein>
<dbReference type="Gene3D" id="2.40.128.130">
    <property type="entry name" value="Autotransporter beta-domain"/>
    <property type="match status" value="1"/>
</dbReference>
<dbReference type="Pfam" id="PF12951">
    <property type="entry name" value="PATR"/>
    <property type="match status" value="9"/>
</dbReference>
<feature type="domain" description="Autotransporter" evidence="3">
    <location>
        <begin position="1844"/>
        <end position="2120"/>
    </location>
</feature>
<dbReference type="SMART" id="SM00869">
    <property type="entry name" value="Autotransporter"/>
    <property type="match status" value="1"/>
</dbReference>
<gene>
    <name evidence="4" type="ORF">HBF32_04105</name>
</gene>
<dbReference type="InterPro" id="IPR051551">
    <property type="entry name" value="Autotransporter_adhesion"/>
</dbReference>
<dbReference type="PROSITE" id="PS51208">
    <property type="entry name" value="AUTOTRANSPORTER"/>
    <property type="match status" value="1"/>
</dbReference>
<evidence type="ECO:0000313" key="5">
    <source>
        <dbReference type="Proteomes" id="UP000518878"/>
    </source>
</evidence>
<evidence type="ECO:0000313" key="4">
    <source>
        <dbReference type="EMBL" id="NID14647.1"/>
    </source>
</evidence>
<evidence type="ECO:0000256" key="1">
    <source>
        <dbReference type="ARBA" id="ARBA00022729"/>
    </source>
</evidence>
<dbReference type="EMBL" id="JAAQTL010000001">
    <property type="protein sequence ID" value="NID14647.1"/>
    <property type="molecule type" value="Genomic_DNA"/>
</dbReference>
<dbReference type="PANTHER" id="PTHR35037:SF3">
    <property type="entry name" value="C-TERMINAL REGION OF AIDA-LIKE PROTEIN"/>
    <property type="match status" value="1"/>
</dbReference>
<dbReference type="PANTHER" id="PTHR35037">
    <property type="entry name" value="C-TERMINAL REGION OF AIDA-LIKE PROTEIN"/>
    <property type="match status" value="1"/>
</dbReference>
<dbReference type="GO" id="GO:0019867">
    <property type="term" value="C:outer membrane"/>
    <property type="evidence" value="ECO:0007669"/>
    <property type="project" value="InterPro"/>
</dbReference>
<evidence type="ECO:0000256" key="2">
    <source>
        <dbReference type="ARBA" id="ARBA00023026"/>
    </source>
</evidence>
<dbReference type="InterPro" id="IPR011050">
    <property type="entry name" value="Pectin_lyase_fold/virulence"/>
</dbReference>
<dbReference type="SUPFAM" id="SSF103515">
    <property type="entry name" value="Autotransporter"/>
    <property type="match status" value="1"/>
</dbReference>
<dbReference type="NCBIfam" id="TIGR02601">
    <property type="entry name" value="autotrns_rpt"/>
    <property type="match status" value="9"/>
</dbReference>
<dbReference type="InterPro" id="IPR024973">
    <property type="entry name" value="ESPR"/>
</dbReference>
<dbReference type="SUPFAM" id="SSF51126">
    <property type="entry name" value="Pectin lyase-like"/>
    <property type="match status" value="5"/>
</dbReference>
<dbReference type="InterPro" id="IPR036709">
    <property type="entry name" value="Autotransporte_beta_dom_sf"/>
</dbReference>
<dbReference type="InterPro" id="IPR005546">
    <property type="entry name" value="Autotransporte_beta"/>
</dbReference>
<keyword evidence="1" id="KW-0732">Signal</keyword>
<dbReference type="InterPro" id="IPR006315">
    <property type="entry name" value="OM_autotransptr_brl_dom"/>
</dbReference>
<keyword evidence="2" id="KW-0843">Virulence</keyword>
<proteinExistence type="predicted"/>
<dbReference type="InterPro" id="IPR013425">
    <property type="entry name" value="Autotrns_rpt"/>
</dbReference>
<dbReference type="NCBIfam" id="TIGR01414">
    <property type="entry name" value="autotrans_barl"/>
    <property type="match status" value="1"/>
</dbReference>
<reference evidence="4 5" key="1">
    <citation type="journal article" date="2006" name="Int. J. Syst. Evol. Microbiol.">
        <title>Dyella yeojuensis sp. nov., isolated from greenhouse soil in Korea.</title>
        <authorList>
            <person name="Kim B.Y."/>
            <person name="Weon H.Y."/>
            <person name="Lee K.H."/>
            <person name="Seok S.J."/>
            <person name="Kwon S.W."/>
            <person name="Go S.J."/>
            <person name="Stackebrandt E."/>
        </authorList>
    </citation>
    <scope>NUCLEOTIDE SEQUENCE [LARGE SCALE GENOMIC DNA]</scope>
    <source>
        <strain evidence="4 5">DSM 17673</strain>
    </source>
</reference>
<keyword evidence="5" id="KW-1185">Reference proteome</keyword>
<dbReference type="Pfam" id="PF13018">
    <property type="entry name" value="ESPR"/>
    <property type="match status" value="1"/>
</dbReference>
<name>A0A7X5QSJ7_9GAMM</name>
<comment type="caution">
    <text evidence="4">The sequence shown here is derived from an EMBL/GenBank/DDBJ whole genome shotgun (WGS) entry which is preliminary data.</text>
</comment>
<organism evidence="4 5">
    <name type="scientific">Luteibacter yeojuensis</name>
    <dbReference type="NCBI Taxonomy" id="345309"/>
    <lineage>
        <taxon>Bacteria</taxon>
        <taxon>Pseudomonadati</taxon>
        <taxon>Pseudomonadota</taxon>
        <taxon>Gammaproteobacteria</taxon>
        <taxon>Lysobacterales</taxon>
        <taxon>Rhodanobacteraceae</taxon>
        <taxon>Luteibacter</taxon>
    </lineage>
</organism>